<dbReference type="AntiFam" id="ANF00077">
    <property type="entry name" value="Shadow ORF (opposite AtoC)"/>
</dbReference>
<evidence type="ECO:0000313" key="1">
    <source>
        <dbReference type="EMBL" id="RMU45974.1"/>
    </source>
</evidence>
<comment type="caution">
    <text evidence="1">The sequence shown here is derived from an EMBL/GenBank/DDBJ whole genome shotgun (WGS) entry which is preliminary data.</text>
</comment>
<evidence type="ECO:0000313" key="2">
    <source>
        <dbReference type="Proteomes" id="UP000280395"/>
    </source>
</evidence>
<dbReference type="Proteomes" id="UP000280395">
    <property type="component" value="Unassembled WGS sequence"/>
</dbReference>
<protein>
    <submittedName>
        <fullName evidence="1">Uncharacterized protein</fullName>
    </submittedName>
</protein>
<dbReference type="AntiFam" id="ANF00203">
    <property type="entry name" value="Shadow ORF (opposite algB)"/>
</dbReference>
<name>A0A3M5UKD9_PSESX</name>
<reference evidence="1 2" key="1">
    <citation type="submission" date="2018-08" db="EMBL/GenBank/DDBJ databases">
        <title>Recombination of ecologically and evolutionarily significant loci maintains genetic cohesion in the Pseudomonas syringae species complex.</title>
        <authorList>
            <person name="Dillon M."/>
            <person name="Thakur S."/>
            <person name="Almeida R.N.D."/>
            <person name="Weir B.S."/>
            <person name="Guttman D.S."/>
        </authorList>
    </citation>
    <scope>NUCLEOTIDE SEQUENCE [LARGE SCALE GENOMIC DNA]</scope>
    <source>
        <strain evidence="1 2">ICMP 14479</strain>
    </source>
</reference>
<dbReference type="AlphaFoldDB" id="A0A3M5UKD9"/>
<gene>
    <name evidence="1" type="ORF">ALP29_05253</name>
</gene>
<organism evidence="1 2">
    <name type="scientific">Pseudomonas syringae pv. avii</name>
    <dbReference type="NCBI Taxonomy" id="663959"/>
    <lineage>
        <taxon>Bacteria</taxon>
        <taxon>Pseudomonadati</taxon>
        <taxon>Pseudomonadota</taxon>
        <taxon>Gammaproteobacteria</taxon>
        <taxon>Pseudomonadales</taxon>
        <taxon>Pseudomonadaceae</taxon>
        <taxon>Pseudomonas</taxon>
        <taxon>Pseudomonas syringae</taxon>
    </lineage>
</organism>
<accession>A0A3M5UKD9</accession>
<sequence length="389" mass="42016">MAEQAPQLWPTQGLDLAAQTLGGALRKMLVQQRNIFATFTQWRQAQLRDVEPIGQVFAKAPGTGFFQQVGLGGSDDAQVHLDTLVGAQPLQLLFLQYAQQFHLLGQGHAFDFIQEQGAAVGIFQFADAFAVGAGEGAAFMSEEFGFEQLLGDCRAIEGHERLLCAWAEVVQAAGDQLLAAAGFTANQHIDRQTRQVQHLAAQALKALGHTQQAGLQLRAMIGLLMQPAVFQDQATLVQRPAQAVEQGVGAEGFFQEVVGAVAHGFDGHWHVAMAGEQNHRQIGIAALHLGQQFKAAEPWHAHVAQNHPGKVLGQLRQALFGAAEQLHVKPRQAQPLLDGRANTGFVIDHNHRVQHRSGVSRAIGRVKVKVAPSPRLAALRRPPSSCTIA</sequence>
<dbReference type="EMBL" id="RBUA01001302">
    <property type="protein sequence ID" value="RMU45974.1"/>
    <property type="molecule type" value="Genomic_DNA"/>
</dbReference>
<proteinExistence type="predicted"/>